<dbReference type="PANTHER" id="PTHR18841">
    <property type="entry name" value="VITELLINE MEMBRANE OUTER LAYER PROTEIN I-RELATED"/>
    <property type="match status" value="1"/>
</dbReference>
<dbReference type="Gene3D" id="2.100.10.20">
    <property type="entry name" value="Vitelline membrane outer layer protein I (VOMI)"/>
    <property type="match status" value="1"/>
</dbReference>
<name>A0A8D0C4U2_SALMN</name>
<evidence type="ECO:0000313" key="1">
    <source>
        <dbReference type="Ensembl" id="ENSSMRP00000014176.1"/>
    </source>
</evidence>
<reference evidence="1" key="2">
    <citation type="submission" date="2025-09" db="UniProtKB">
        <authorList>
            <consortium name="Ensembl"/>
        </authorList>
    </citation>
    <scope>IDENTIFICATION</scope>
</reference>
<dbReference type="PANTHER" id="PTHR18841:SF2">
    <property type="entry name" value="VITELLINE MEMBRANE OUTER LAYER PROTEIN 1 HOMOLOG"/>
    <property type="match status" value="1"/>
</dbReference>
<keyword evidence="2" id="KW-1185">Reference proteome</keyword>
<protein>
    <submittedName>
        <fullName evidence="1">Uncharacterized protein</fullName>
    </submittedName>
</protein>
<dbReference type="InterPro" id="IPR005515">
    <property type="entry name" value="VOMI"/>
</dbReference>
<reference evidence="1" key="1">
    <citation type="submission" date="2025-08" db="UniProtKB">
        <authorList>
            <consortium name="Ensembl"/>
        </authorList>
    </citation>
    <scope>IDENTIFICATION</scope>
</reference>
<dbReference type="GO" id="GO:0005615">
    <property type="term" value="C:extracellular space"/>
    <property type="evidence" value="ECO:0007669"/>
    <property type="project" value="TreeGrafter"/>
</dbReference>
<proteinExistence type="predicted"/>
<dbReference type="AlphaFoldDB" id="A0A8D0C4U2"/>
<dbReference type="Ensembl" id="ENSSMRT00000016517.1">
    <property type="protein sequence ID" value="ENSSMRP00000014176.1"/>
    <property type="gene ID" value="ENSSMRG00000011037.1"/>
</dbReference>
<dbReference type="SUPFAM" id="SSF51092">
    <property type="entry name" value="Vitelline membrane outer protein-I (VMO-I)"/>
    <property type="match status" value="1"/>
</dbReference>
<dbReference type="InterPro" id="IPR036706">
    <property type="entry name" value="VOMI_sf"/>
</dbReference>
<evidence type="ECO:0000313" key="2">
    <source>
        <dbReference type="Proteomes" id="UP000694421"/>
    </source>
</evidence>
<accession>A0A8D0C4U2</accession>
<dbReference type="GeneTree" id="ENSGT01050000246295"/>
<organism evidence="1 2">
    <name type="scientific">Salvator merianae</name>
    <name type="common">Argentine black and white tegu</name>
    <name type="synonym">Tupinambis merianae</name>
    <dbReference type="NCBI Taxonomy" id="96440"/>
    <lineage>
        <taxon>Eukaryota</taxon>
        <taxon>Metazoa</taxon>
        <taxon>Chordata</taxon>
        <taxon>Craniata</taxon>
        <taxon>Vertebrata</taxon>
        <taxon>Euteleostomi</taxon>
        <taxon>Lepidosauria</taxon>
        <taxon>Squamata</taxon>
        <taxon>Bifurcata</taxon>
        <taxon>Unidentata</taxon>
        <taxon>Episquamata</taxon>
        <taxon>Laterata</taxon>
        <taxon>Teiioidea</taxon>
        <taxon>Teiidae</taxon>
        <taxon>Salvator</taxon>
    </lineage>
</organism>
<dbReference type="OMA" id="EYTSVIT"/>
<dbReference type="Pfam" id="PF03762">
    <property type="entry name" value="VOMI"/>
    <property type="match status" value="1"/>
</dbReference>
<sequence length="181" mass="19547">MKILLTVASTLTVLNAGRIGTWGQKQFCPTGFATAFSLKVISLVSPSASVSLFLGRIDNPVLSGVRLHCSDGTIVTSSAGVRGRWSVVSSCQGQNHLNAFSLGLATRRSQVVRVAERVASNVQFRCSDGLLLRGYGVAASSYSRWSNKCQRGVCGLQTRLDSRVRLEIRESAVTDMRLFCC</sequence>
<dbReference type="Proteomes" id="UP000694421">
    <property type="component" value="Unplaced"/>
</dbReference>